<evidence type="ECO:0000313" key="5">
    <source>
        <dbReference type="RefSeq" id="XP_010279448.1"/>
    </source>
</evidence>
<evidence type="ECO:0000256" key="1">
    <source>
        <dbReference type="SAM" id="Coils"/>
    </source>
</evidence>
<keyword evidence="1" id="KW-0175">Coiled coil</keyword>
<proteinExistence type="predicted"/>
<dbReference type="Pfam" id="PF05553">
    <property type="entry name" value="DUF761"/>
    <property type="match status" value="1"/>
</dbReference>
<name>A0A1U8BD81_NELNU</name>
<feature type="transmembrane region" description="Helical" evidence="3">
    <location>
        <begin position="65"/>
        <end position="85"/>
    </location>
</feature>
<protein>
    <submittedName>
        <fullName evidence="5">Uncharacterized protein LOC104613369</fullName>
    </submittedName>
</protein>
<keyword evidence="4" id="KW-1185">Reference proteome</keyword>
<feature type="compositionally biased region" description="Basic and acidic residues" evidence="2">
    <location>
        <begin position="206"/>
        <end position="217"/>
    </location>
</feature>
<dbReference type="PANTHER" id="PTHR33098:SF75">
    <property type="entry name" value="DUF4408 DOMAIN PROTEIN"/>
    <property type="match status" value="1"/>
</dbReference>
<dbReference type="PANTHER" id="PTHR33098">
    <property type="entry name" value="COTTON FIBER (DUF761)"/>
    <property type="match status" value="1"/>
</dbReference>
<dbReference type="InterPro" id="IPR008480">
    <property type="entry name" value="DUF761_pln"/>
</dbReference>
<feature type="coiled-coil region" evidence="1">
    <location>
        <begin position="312"/>
        <end position="339"/>
    </location>
</feature>
<dbReference type="GeneID" id="104613369"/>
<keyword evidence="3" id="KW-0472">Membrane</keyword>
<feature type="region of interest" description="Disordered" evidence="2">
    <location>
        <begin position="162"/>
        <end position="217"/>
    </location>
</feature>
<feature type="region of interest" description="Disordered" evidence="2">
    <location>
        <begin position="270"/>
        <end position="303"/>
    </location>
</feature>
<feature type="transmembrane region" description="Helical" evidence="3">
    <location>
        <begin position="20"/>
        <end position="45"/>
    </location>
</feature>
<accession>A0A1U8BD81</accession>
<dbReference type="OMA" id="STLPQFW"/>
<dbReference type="RefSeq" id="XP_010279448.1">
    <property type="nucleotide sequence ID" value="XM_010281146.2"/>
</dbReference>
<evidence type="ECO:0000313" key="4">
    <source>
        <dbReference type="Proteomes" id="UP000189703"/>
    </source>
</evidence>
<feature type="compositionally biased region" description="Polar residues" evidence="2">
    <location>
        <begin position="194"/>
        <end position="205"/>
    </location>
</feature>
<feature type="compositionally biased region" description="Low complexity" evidence="2">
    <location>
        <begin position="282"/>
        <end position="291"/>
    </location>
</feature>
<evidence type="ECO:0000256" key="3">
    <source>
        <dbReference type="SAM" id="Phobius"/>
    </source>
</evidence>
<keyword evidence="3" id="KW-1133">Transmembrane helix</keyword>
<dbReference type="KEGG" id="nnu:104613369"/>
<dbReference type="OrthoDB" id="1933168at2759"/>
<dbReference type="InterPro" id="IPR025520">
    <property type="entry name" value="DUF4408"/>
</dbReference>
<keyword evidence="3" id="KW-0812">Transmembrane</keyword>
<sequence length="342" mass="39112">MAYLFQTSSAKNRFQTAIKIVKLTFIAVGIISALLLFMLAISYSINLFLSTLPRLWTSIQSWLAPPYLFIVFNFIIIVIAVLSNFQQKITEMKNSEDGVIEIENRSLQLRRVNSGSTESSSRFQRMPPVVWHEVDEMPTESDDKSVISVEKSVQTSLESWFDASSLTDSDERPKPKPNPFEGPSAHFSVRKPMETNQKTARVTTASDEKKDENETLDQKWKAIMEGQKKTQARQLKKCETWEVPHRAPEPDPEPALSSVTTAMTVRSRKVLRKSETFNDTASSVSSGSSSSRNAAQRTEVLMSHDELNRRVEAFIKRRYDELRLQRQESENRYLEMVNRGIH</sequence>
<dbReference type="AlphaFoldDB" id="A0A1U8BD81"/>
<dbReference type="eggNOG" id="ENOG502SMXN">
    <property type="taxonomic scope" value="Eukaryota"/>
</dbReference>
<organism evidence="4 5">
    <name type="scientific">Nelumbo nucifera</name>
    <name type="common">Sacred lotus</name>
    <dbReference type="NCBI Taxonomy" id="4432"/>
    <lineage>
        <taxon>Eukaryota</taxon>
        <taxon>Viridiplantae</taxon>
        <taxon>Streptophyta</taxon>
        <taxon>Embryophyta</taxon>
        <taxon>Tracheophyta</taxon>
        <taxon>Spermatophyta</taxon>
        <taxon>Magnoliopsida</taxon>
        <taxon>Proteales</taxon>
        <taxon>Nelumbonaceae</taxon>
        <taxon>Nelumbo</taxon>
    </lineage>
</organism>
<dbReference type="Proteomes" id="UP000189703">
    <property type="component" value="Unplaced"/>
</dbReference>
<evidence type="ECO:0000256" key="2">
    <source>
        <dbReference type="SAM" id="MobiDB-lite"/>
    </source>
</evidence>
<reference evidence="5" key="1">
    <citation type="submission" date="2025-08" db="UniProtKB">
        <authorList>
            <consortium name="RefSeq"/>
        </authorList>
    </citation>
    <scope>IDENTIFICATION</scope>
</reference>
<dbReference type="Pfam" id="PF14364">
    <property type="entry name" value="DUF4408"/>
    <property type="match status" value="1"/>
</dbReference>
<gene>
    <name evidence="5" type="primary">LOC104613369</name>
</gene>